<sequence length="123" mass="13916">MPKHLQIPFLFLFVILLISSKVEPSSLHHHHHSKKPLHFSLFQHETINKTVFVIVNGVAGPVVGQTTTPFGTLSAYQDPMTITANTTSKKHKGYVTSSPVNLVGHTLTYKIEFHIYWPQYMHA</sequence>
<dbReference type="AlphaFoldDB" id="A0AAV3S0B3"/>
<keyword evidence="1" id="KW-0732">Signal</keyword>
<accession>A0AAV3S0B3</accession>
<gene>
    <name evidence="2" type="ORF">LIER_34734</name>
</gene>
<name>A0AAV3S0B3_LITER</name>
<dbReference type="Proteomes" id="UP001454036">
    <property type="component" value="Unassembled WGS sequence"/>
</dbReference>
<protein>
    <submittedName>
        <fullName evidence="2">Uncharacterized protein</fullName>
    </submittedName>
</protein>
<dbReference type="EMBL" id="BAABME010014718">
    <property type="protein sequence ID" value="GAA0187446.1"/>
    <property type="molecule type" value="Genomic_DNA"/>
</dbReference>
<feature type="chain" id="PRO_5043875896" evidence="1">
    <location>
        <begin position="25"/>
        <end position="123"/>
    </location>
</feature>
<proteinExistence type="predicted"/>
<dbReference type="PANTHER" id="PTHR47586">
    <property type="entry name" value="DIRIGENT PROTEIN"/>
    <property type="match status" value="1"/>
</dbReference>
<evidence type="ECO:0000256" key="1">
    <source>
        <dbReference type="SAM" id="SignalP"/>
    </source>
</evidence>
<evidence type="ECO:0000313" key="3">
    <source>
        <dbReference type="Proteomes" id="UP001454036"/>
    </source>
</evidence>
<organism evidence="2 3">
    <name type="scientific">Lithospermum erythrorhizon</name>
    <name type="common">Purple gromwell</name>
    <name type="synonym">Lithospermum officinale var. erythrorhizon</name>
    <dbReference type="NCBI Taxonomy" id="34254"/>
    <lineage>
        <taxon>Eukaryota</taxon>
        <taxon>Viridiplantae</taxon>
        <taxon>Streptophyta</taxon>
        <taxon>Embryophyta</taxon>
        <taxon>Tracheophyta</taxon>
        <taxon>Spermatophyta</taxon>
        <taxon>Magnoliopsida</taxon>
        <taxon>eudicotyledons</taxon>
        <taxon>Gunneridae</taxon>
        <taxon>Pentapetalae</taxon>
        <taxon>asterids</taxon>
        <taxon>lamiids</taxon>
        <taxon>Boraginales</taxon>
        <taxon>Boraginaceae</taxon>
        <taxon>Boraginoideae</taxon>
        <taxon>Lithospermeae</taxon>
        <taxon>Lithospermum</taxon>
    </lineage>
</organism>
<evidence type="ECO:0000313" key="2">
    <source>
        <dbReference type="EMBL" id="GAA0187446.1"/>
    </source>
</evidence>
<comment type="caution">
    <text evidence="2">The sequence shown here is derived from an EMBL/GenBank/DDBJ whole genome shotgun (WGS) entry which is preliminary data.</text>
</comment>
<reference evidence="2 3" key="1">
    <citation type="submission" date="2024-01" db="EMBL/GenBank/DDBJ databases">
        <title>The complete chloroplast genome sequence of Lithospermum erythrorhizon: insights into the phylogenetic relationship among Boraginaceae species and the maternal lineages of purple gromwells.</title>
        <authorList>
            <person name="Okada T."/>
            <person name="Watanabe K."/>
        </authorList>
    </citation>
    <scope>NUCLEOTIDE SEQUENCE [LARGE SCALE GENOMIC DNA]</scope>
</reference>
<keyword evidence="3" id="KW-1185">Reference proteome</keyword>
<feature type="signal peptide" evidence="1">
    <location>
        <begin position="1"/>
        <end position="24"/>
    </location>
</feature>
<dbReference type="PANTHER" id="PTHR47586:SF1">
    <property type="entry name" value="DIRIGENT PROTEIN"/>
    <property type="match status" value="1"/>
</dbReference>